<dbReference type="EMBL" id="BJYS01000044">
    <property type="protein sequence ID" value="GEO06800.1"/>
    <property type="molecule type" value="Genomic_DNA"/>
</dbReference>
<dbReference type="SUPFAM" id="SSF102405">
    <property type="entry name" value="MCP/YpsA-like"/>
    <property type="match status" value="1"/>
</dbReference>
<dbReference type="InterPro" id="IPR010994">
    <property type="entry name" value="RuvA_2-like"/>
</dbReference>
<feature type="domain" description="Smf/DprA SLOG" evidence="2">
    <location>
        <begin position="81"/>
        <end position="289"/>
    </location>
</feature>
<dbReference type="InterPro" id="IPR057666">
    <property type="entry name" value="DrpA_SLOG"/>
</dbReference>
<accession>A0A512B4B3</accession>
<dbReference type="Proteomes" id="UP000321532">
    <property type="component" value="Unassembled WGS sequence"/>
</dbReference>
<dbReference type="NCBIfam" id="TIGR00732">
    <property type="entry name" value="dprA"/>
    <property type="match status" value="1"/>
</dbReference>
<evidence type="ECO:0000313" key="5">
    <source>
        <dbReference type="Proteomes" id="UP000321532"/>
    </source>
</evidence>
<comment type="similarity">
    <text evidence="1">Belongs to the DprA/Smf family.</text>
</comment>
<dbReference type="InterPro" id="IPR041614">
    <property type="entry name" value="DprA_WH"/>
</dbReference>
<dbReference type="InterPro" id="IPR036388">
    <property type="entry name" value="WH-like_DNA-bd_sf"/>
</dbReference>
<dbReference type="AlphaFoldDB" id="A0A512B4B3"/>
<proteinExistence type="inferred from homology"/>
<dbReference type="SUPFAM" id="SSF47781">
    <property type="entry name" value="RuvA domain 2-like"/>
    <property type="match status" value="1"/>
</dbReference>
<protein>
    <submittedName>
        <fullName evidence="4">DNA processing protein DprA</fullName>
    </submittedName>
</protein>
<sequence>MGEELVYEVGIGLLPGIGNYLTRTLISYCGSAKQVWHSPPGKIEKIPGIGPTALNSLKHGKSVLKQAEIILAQAQKEEVQLLFYTHKNYPDRLKQIADAPTLLYYKGNCRLNQRKIVSIVGTRKCTPYGKEITEQIVKDLTKHQALIVSGLAYGIDIAAHRAATQYNLPTVGVMANGLDTIYPAVHRKIAEKMLDNGGLLSENTFGTKPDAHFFPARNRIIAGMADVTIIVESAIKGGTLITADIAHSYNKDIMAVPGAITSPVSAGCNYLIKSLKAAVYTELKDLEELLNWDLENGNSSTSKHDLHKYQAEDFTPEEFKIIRVLQEIKEEQIDTLSWKTQIPINQISSLLLGLEFKGVVKALPGKKFSLI</sequence>
<dbReference type="InterPro" id="IPR003488">
    <property type="entry name" value="DprA"/>
</dbReference>
<organism evidence="4 5">
    <name type="scientific">Adhaeribacter aerolatus</name>
    <dbReference type="NCBI Taxonomy" id="670289"/>
    <lineage>
        <taxon>Bacteria</taxon>
        <taxon>Pseudomonadati</taxon>
        <taxon>Bacteroidota</taxon>
        <taxon>Cytophagia</taxon>
        <taxon>Cytophagales</taxon>
        <taxon>Hymenobacteraceae</taxon>
        <taxon>Adhaeribacter</taxon>
    </lineage>
</organism>
<dbReference type="Pfam" id="PF02481">
    <property type="entry name" value="DNA_processg_A"/>
    <property type="match status" value="1"/>
</dbReference>
<evidence type="ECO:0000259" key="3">
    <source>
        <dbReference type="Pfam" id="PF17782"/>
    </source>
</evidence>
<dbReference type="GO" id="GO:0009294">
    <property type="term" value="P:DNA-mediated transformation"/>
    <property type="evidence" value="ECO:0007669"/>
    <property type="project" value="InterPro"/>
</dbReference>
<comment type="caution">
    <text evidence="4">The sequence shown here is derived from an EMBL/GenBank/DDBJ whole genome shotgun (WGS) entry which is preliminary data.</text>
</comment>
<dbReference type="OrthoDB" id="9785707at2"/>
<name>A0A512B4B3_9BACT</name>
<gene>
    <name evidence="4" type="primary">smf</name>
    <name evidence="4" type="ORF">AAE02nite_44640</name>
</gene>
<dbReference type="PANTHER" id="PTHR43022">
    <property type="entry name" value="PROTEIN SMF"/>
    <property type="match status" value="1"/>
</dbReference>
<dbReference type="RefSeq" id="WP_146903608.1">
    <property type="nucleotide sequence ID" value="NZ_BJYS01000044.1"/>
</dbReference>
<dbReference type="PANTHER" id="PTHR43022:SF1">
    <property type="entry name" value="PROTEIN SMF"/>
    <property type="match status" value="1"/>
</dbReference>
<evidence type="ECO:0000256" key="1">
    <source>
        <dbReference type="ARBA" id="ARBA00006525"/>
    </source>
</evidence>
<keyword evidence="5" id="KW-1185">Reference proteome</keyword>
<reference evidence="4 5" key="1">
    <citation type="submission" date="2019-07" db="EMBL/GenBank/DDBJ databases">
        <title>Whole genome shotgun sequence of Adhaeribacter aerolatus NBRC 106133.</title>
        <authorList>
            <person name="Hosoyama A."/>
            <person name="Uohara A."/>
            <person name="Ohji S."/>
            <person name="Ichikawa N."/>
        </authorList>
    </citation>
    <scope>NUCLEOTIDE SEQUENCE [LARGE SCALE GENOMIC DNA]</scope>
    <source>
        <strain evidence="4 5">NBRC 106133</strain>
    </source>
</reference>
<evidence type="ECO:0000259" key="2">
    <source>
        <dbReference type="Pfam" id="PF02481"/>
    </source>
</evidence>
<dbReference type="Gene3D" id="1.10.10.10">
    <property type="entry name" value="Winged helix-like DNA-binding domain superfamily/Winged helix DNA-binding domain"/>
    <property type="match status" value="1"/>
</dbReference>
<feature type="domain" description="DprA winged helix" evidence="3">
    <location>
        <begin position="332"/>
        <end position="366"/>
    </location>
</feature>
<dbReference type="Pfam" id="PF17782">
    <property type="entry name" value="WHD_DprA"/>
    <property type="match status" value="1"/>
</dbReference>
<dbReference type="Gene3D" id="3.40.50.450">
    <property type="match status" value="1"/>
</dbReference>
<evidence type="ECO:0000313" key="4">
    <source>
        <dbReference type="EMBL" id="GEO06800.1"/>
    </source>
</evidence>